<dbReference type="NCBIfam" id="TIGR03361">
    <property type="entry name" value="VI_Rhs_Vgr"/>
    <property type="match status" value="1"/>
</dbReference>
<dbReference type="Gene3D" id="4.10.220.110">
    <property type="match status" value="1"/>
</dbReference>
<dbReference type="Gene3D" id="2.30.110.50">
    <property type="match status" value="1"/>
</dbReference>
<dbReference type="Gene3D" id="3.55.50.10">
    <property type="entry name" value="Baseplate protein-like domains"/>
    <property type="match status" value="1"/>
</dbReference>
<evidence type="ECO:0000313" key="7">
    <source>
        <dbReference type="Proteomes" id="UP000269199"/>
    </source>
</evidence>
<dbReference type="Pfam" id="PF10106">
    <property type="entry name" value="DUF2345"/>
    <property type="match status" value="1"/>
</dbReference>
<evidence type="ECO:0000256" key="2">
    <source>
        <dbReference type="SAM" id="Coils"/>
    </source>
</evidence>
<dbReference type="InterPro" id="IPR037026">
    <property type="entry name" value="Vgr_OB-fold_dom_sf"/>
</dbReference>
<name>A0AAD0XIK5_9BURK</name>
<dbReference type="AlphaFoldDB" id="A0AAD0XIK5"/>
<feature type="domain" description="Gp5/Type VI secretion system Vgr protein OB-fold" evidence="3">
    <location>
        <begin position="416"/>
        <end position="483"/>
    </location>
</feature>
<evidence type="ECO:0000256" key="1">
    <source>
        <dbReference type="ARBA" id="ARBA00005558"/>
    </source>
</evidence>
<dbReference type="InterPro" id="IPR028244">
    <property type="entry name" value="T6SS_Rhs_Vgr_dom"/>
</dbReference>
<dbReference type="RefSeq" id="WP_061788669.1">
    <property type="nucleotide sequence ID" value="NZ_CP024996.1"/>
</dbReference>
<gene>
    <name evidence="6" type="ORF">RC54_19925</name>
</gene>
<dbReference type="InterPro" id="IPR017847">
    <property type="entry name" value="T6SS_RhsGE_Vgr_subset"/>
</dbReference>
<evidence type="ECO:0000259" key="4">
    <source>
        <dbReference type="Pfam" id="PF10106"/>
    </source>
</evidence>
<feature type="coiled-coil region" evidence="2">
    <location>
        <begin position="596"/>
        <end position="623"/>
    </location>
</feature>
<dbReference type="Proteomes" id="UP000269199">
    <property type="component" value="Chromosome"/>
</dbReference>
<feature type="domain" description="DUF2345" evidence="4">
    <location>
        <begin position="658"/>
        <end position="804"/>
    </location>
</feature>
<evidence type="ECO:0000313" key="6">
    <source>
        <dbReference type="EMBL" id="AYR25939.1"/>
    </source>
</evidence>
<dbReference type="NCBIfam" id="TIGR01646">
    <property type="entry name" value="vgr_GE"/>
    <property type="match status" value="1"/>
</dbReference>
<feature type="domain" description="Putative type VI secretion system Rhs element associated Vgr" evidence="5">
    <location>
        <begin position="517"/>
        <end position="619"/>
    </location>
</feature>
<dbReference type="SUPFAM" id="SSF69279">
    <property type="entry name" value="Phage tail proteins"/>
    <property type="match status" value="2"/>
</dbReference>
<comment type="similarity">
    <text evidence="1">Belongs to the VgrG protein family.</text>
</comment>
<keyword evidence="2" id="KW-0175">Coiled coil</keyword>
<protein>
    <submittedName>
        <fullName evidence="6">Type VI secretion system tip protein VgrG</fullName>
    </submittedName>
</protein>
<dbReference type="Pfam" id="PF13296">
    <property type="entry name" value="T6SS_Vgr"/>
    <property type="match status" value="1"/>
</dbReference>
<dbReference type="SUPFAM" id="SSF69255">
    <property type="entry name" value="gp5 N-terminal domain-like"/>
    <property type="match status" value="1"/>
</dbReference>
<evidence type="ECO:0000259" key="3">
    <source>
        <dbReference type="Pfam" id="PF04717"/>
    </source>
</evidence>
<proteinExistence type="inferred from homology"/>
<accession>A0AAD0XIK5</accession>
<dbReference type="Pfam" id="PF05954">
    <property type="entry name" value="Phage_GPD"/>
    <property type="match status" value="1"/>
</dbReference>
<reference evidence="6 7" key="1">
    <citation type="submission" date="2017-11" db="EMBL/GenBank/DDBJ databases">
        <title>Complete genome sequence of Herbaspirillum rubrisubalbicans DSM 11543.</title>
        <authorList>
            <person name="Chen M."/>
            <person name="An Q."/>
        </authorList>
    </citation>
    <scope>NUCLEOTIDE SEQUENCE [LARGE SCALE GENOMIC DNA]</scope>
    <source>
        <strain evidence="6 7">DSM 11543</strain>
    </source>
</reference>
<dbReference type="SUPFAM" id="SSF69349">
    <property type="entry name" value="Phage fibre proteins"/>
    <property type="match status" value="1"/>
</dbReference>
<organism evidence="6 7">
    <name type="scientific">Herbaspirillum rubrisubalbicans</name>
    <dbReference type="NCBI Taxonomy" id="80842"/>
    <lineage>
        <taxon>Bacteria</taxon>
        <taxon>Pseudomonadati</taxon>
        <taxon>Pseudomonadota</taxon>
        <taxon>Betaproteobacteria</taxon>
        <taxon>Burkholderiales</taxon>
        <taxon>Oxalobacteraceae</taxon>
        <taxon>Herbaspirillum</taxon>
    </lineage>
</organism>
<dbReference type="EMBL" id="CP024996">
    <property type="protein sequence ID" value="AYR25939.1"/>
    <property type="molecule type" value="Genomic_DNA"/>
</dbReference>
<dbReference type="InterPro" id="IPR006533">
    <property type="entry name" value="T6SS_Vgr_RhsGE"/>
</dbReference>
<sequence length="838" mass="93323">METSRPSLHQFEQWIQQSQHRRFMRLSFPHQDALAARLLVQRLDAEEHLSRDFVLRVQLISDDPHLALKDVMGKLLVIELVREDGTLRYFSGHVFAFCRQRADGAIVVYEAELGPWFRLLSLRSDHYIFHDRTLLQQTEEIFADYPSHARWQWQVSANDPAMADACQFGETDHNYLCRRWEAAGWHYWYEHDASGHTLIVGSDSRNQAAIDGDECVRFHGAAGSIEDDAIDHWSPQRQLVASSVALGSFDFKSPYPNWIDIPTLNQQGLAPALEHYEYTGQYGYRDLADGDAQSRLRIEEIEARARHVAGQGNCRTLMPGRWFRLLDHFERPRFDARRQRGQDEFLILTVRHRVLNNYLPDLEQDHPAPYRNWFSCTRRKYPWRPGRGFNSVAPYAIGSQTATVVGLPGQPALYTDAYGRVRVQFHWDRVGQNDSGSSTWVRVASNWAGAQLGALALPRVGTEVVVQWLDGNPDRPLITGSVYNGSHLPPWELPAQRSLSGLRSRELTDQGGNAALGRSNHLILDDTAGQMQAQLHSDQASSALSLGHLHRIEDHLGRKEARGQGWELRTDAWGVLRAGLGMLITTEARARARGHAKALAETLARLVSARQQQQRQAKLAERAAAQDGAARQAQVVDALQAQNAAIGGRAGGQEAAAQSDFPELSAPFLVLSSPAGIAATSAGDTHLASAGDTAVTAGRHLSLSALGNFFASVRQAIRLFIEQAGLRIVAAAGDIDLRALKDNIHLLAKLKITQTADEIVLSAHQRIVINGGGSYARLDAEGIELGTRGQFQVRASVKHFDGGKTMPVPQVDGEGMEGFNERFRVVDEFKRPLKNVRY</sequence>
<evidence type="ECO:0000259" key="5">
    <source>
        <dbReference type="Pfam" id="PF13296"/>
    </source>
</evidence>
<dbReference type="InterPro" id="IPR006531">
    <property type="entry name" value="Gp5/Vgr_OB"/>
</dbReference>
<dbReference type="InterPro" id="IPR018769">
    <property type="entry name" value="VgrG2_DUF2345"/>
</dbReference>
<dbReference type="Gene3D" id="2.40.50.230">
    <property type="entry name" value="Gp5 N-terminal domain"/>
    <property type="match status" value="1"/>
</dbReference>
<dbReference type="Pfam" id="PF04717">
    <property type="entry name" value="Phage_base_V"/>
    <property type="match status" value="1"/>
</dbReference>